<gene>
    <name evidence="4" type="ORF">NP064_05725</name>
</gene>
<dbReference type="CDD" id="cd11354">
    <property type="entry name" value="AmyAc_bac_CMD_like"/>
    <property type="match status" value="1"/>
</dbReference>
<evidence type="ECO:0000313" key="4">
    <source>
        <dbReference type="EMBL" id="UUI76393.1"/>
    </source>
</evidence>
<dbReference type="Pfam" id="PF00128">
    <property type="entry name" value="Alpha-amylase"/>
    <property type="match status" value="1"/>
</dbReference>
<dbReference type="Proteomes" id="UP001316189">
    <property type="component" value="Chromosome"/>
</dbReference>
<reference evidence="4 5" key="1">
    <citation type="submission" date="2022-07" db="EMBL/GenBank/DDBJ databases">
        <title>Novel species in genus cellulomonas.</title>
        <authorList>
            <person name="Ye L."/>
        </authorList>
    </citation>
    <scope>NUCLEOTIDE SEQUENCE [LARGE SCALE GENOMIC DNA]</scope>
    <source>
        <strain evidence="5">zg-Y338</strain>
    </source>
</reference>
<dbReference type="SMART" id="SM00642">
    <property type="entry name" value="Aamy"/>
    <property type="match status" value="1"/>
</dbReference>
<evidence type="ECO:0000313" key="5">
    <source>
        <dbReference type="Proteomes" id="UP001316189"/>
    </source>
</evidence>
<dbReference type="Gene3D" id="3.20.20.80">
    <property type="entry name" value="Glycosidases"/>
    <property type="match status" value="1"/>
</dbReference>
<dbReference type="PANTHER" id="PTHR10357:SF210">
    <property type="entry name" value="MALTODEXTRIN GLUCOSIDASE"/>
    <property type="match status" value="1"/>
</dbReference>
<keyword evidence="5" id="KW-1185">Reference proteome</keyword>
<dbReference type="RefSeq" id="WP_227584708.1">
    <property type="nucleotide sequence ID" value="NZ_CP101988.1"/>
</dbReference>
<proteinExistence type="predicted"/>
<protein>
    <submittedName>
        <fullName evidence="4">Alpha-amylase family glycosyl hydrolase</fullName>
    </submittedName>
</protein>
<dbReference type="PANTHER" id="PTHR10357">
    <property type="entry name" value="ALPHA-AMYLASE FAMILY MEMBER"/>
    <property type="match status" value="1"/>
</dbReference>
<evidence type="ECO:0000259" key="3">
    <source>
        <dbReference type="SMART" id="SM00642"/>
    </source>
</evidence>
<evidence type="ECO:0000256" key="1">
    <source>
        <dbReference type="ARBA" id="ARBA00022801"/>
    </source>
</evidence>
<dbReference type="GO" id="GO:0016787">
    <property type="term" value="F:hydrolase activity"/>
    <property type="evidence" value="ECO:0007669"/>
    <property type="project" value="UniProtKB-KW"/>
</dbReference>
<name>A0ABY5L2X5_9CELL</name>
<evidence type="ECO:0000256" key="2">
    <source>
        <dbReference type="ARBA" id="ARBA00023295"/>
    </source>
</evidence>
<dbReference type="SUPFAM" id="SSF51445">
    <property type="entry name" value="(Trans)glycosidases"/>
    <property type="match status" value="1"/>
</dbReference>
<keyword evidence="1 4" id="KW-0378">Hydrolase</keyword>
<keyword evidence="2" id="KW-0326">Glycosidase</keyword>
<organism evidence="4 5">
    <name type="scientific">Cellulomonas chengniuliangii</name>
    <dbReference type="NCBI Taxonomy" id="2968084"/>
    <lineage>
        <taxon>Bacteria</taxon>
        <taxon>Bacillati</taxon>
        <taxon>Actinomycetota</taxon>
        <taxon>Actinomycetes</taxon>
        <taxon>Micrococcales</taxon>
        <taxon>Cellulomonadaceae</taxon>
        <taxon>Cellulomonas</taxon>
    </lineage>
</organism>
<feature type="domain" description="Glycosyl hydrolase family 13 catalytic" evidence="3">
    <location>
        <begin position="12"/>
        <end position="356"/>
    </location>
</feature>
<dbReference type="InterPro" id="IPR006047">
    <property type="entry name" value="GH13_cat_dom"/>
</dbReference>
<sequence length="441" mass="48650">MPDWVDHAIWWHAYPLGFTGAPVHGPDADPGVRHRLGRLAEWLDYVVELGCNGLLLGPVFAAQTHGYDTIDHFALDPRLGGDEDWDALVAAARDRGVRLVLDGVFNHVGRDHPRARAALAAGPGTEAGRWVRWTGDGDGAVPEVFEGHGQLVVLDHSQPEVAEHVAQVMSHWLERGADGWRLDAAYAVRPEFWRSVLPVVRARHPQAWVLGEMIHGDYAAYVAESGIDSVTQYELWKAVWSSLADRNFYELAWALDRHRAFLDVFLPQTFVGNHDVTRIADQVGDARHVTHALAVLFFVAGTPSVYAGDEQGFRGVKEDRAGGDDAIRPEFPPSPGDLAPDGWPVYREHQRLIGFRRRHPWLVRAPGSTVQVANEQLVLESASPDGTERLRLVLNLGDEPFAPQEGVGERLLRSGGLDLAEGPEGVVPPHAWAVFRAQASR</sequence>
<accession>A0ABY5L2X5</accession>
<dbReference type="InterPro" id="IPR017853">
    <property type="entry name" value="GH"/>
</dbReference>
<dbReference type="EMBL" id="CP101988">
    <property type="protein sequence ID" value="UUI76393.1"/>
    <property type="molecule type" value="Genomic_DNA"/>
</dbReference>